<protein>
    <submittedName>
        <fullName evidence="1">Thioesterase superfamily protein</fullName>
    </submittedName>
</protein>
<dbReference type="InterPro" id="IPR029069">
    <property type="entry name" value="HotDog_dom_sf"/>
</dbReference>
<evidence type="ECO:0000313" key="1">
    <source>
        <dbReference type="EMBL" id="EAR22449.1"/>
    </source>
</evidence>
<dbReference type="EMBL" id="AAOF01000003">
    <property type="protein sequence ID" value="EAR22449.1"/>
    <property type="molecule type" value="Genomic_DNA"/>
</dbReference>
<dbReference type="Pfam" id="PF13279">
    <property type="entry name" value="4HBT_2"/>
    <property type="match status" value="1"/>
</dbReference>
<dbReference type="STRING" id="314278.NB231_11954"/>
<proteinExistence type="predicted"/>
<comment type="caution">
    <text evidence="1">The sequence shown here is derived from an EMBL/GenBank/DDBJ whole genome shotgun (WGS) entry which is preliminary data.</text>
</comment>
<dbReference type="InterPro" id="IPR050563">
    <property type="entry name" value="4-hydroxybenzoyl-CoA_TE"/>
</dbReference>
<gene>
    <name evidence="1" type="ORF">NB231_11954</name>
</gene>
<dbReference type="Gene3D" id="3.10.129.10">
    <property type="entry name" value="Hotdog Thioesterase"/>
    <property type="match status" value="1"/>
</dbReference>
<dbReference type="CDD" id="cd00586">
    <property type="entry name" value="4HBT"/>
    <property type="match status" value="1"/>
</dbReference>
<sequence length="162" mass="18055">MTDSKASYHTCTLTAKRKGTAIMSGTRALLGEIELKVRWGDMDALGHVNNAVYFTYFEQIRVAWLERLSMTIGVSAHSGPVIVTACCAFHRPIIYPARLLVRMFGANVGRSSFETFYEIHDAQRPDTQHASGSAKVVWVNHREGRSIPLPAELRQLLPGPTR</sequence>
<evidence type="ECO:0000313" key="2">
    <source>
        <dbReference type="Proteomes" id="UP000003374"/>
    </source>
</evidence>
<dbReference type="SUPFAM" id="SSF54637">
    <property type="entry name" value="Thioesterase/thiol ester dehydrase-isomerase"/>
    <property type="match status" value="1"/>
</dbReference>
<keyword evidence="2" id="KW-1185">Reference proteome</keyword>
<dbReference type="HOGENOM" id="CLU_101141_2_2_6"/>
<dbReference type="Proteomes" id="UP000003374">
    <property type="component" value="Unassembled WGS sequence"/>
</dbReference>
<dbReference type="AlphaFoldDB" id="A4BPE8"/>
<dbReference type="eggNOG" id="COG0824">
    <property type="taxonomic scope" value="Bacteria"/>
</dbReference>
<accession>A4BPE8</accession>
<name>A4BPE8_9GAMM</name>
<organism evidence="1 2">
    <name type="scientific">Nitrococcus mobilis Nb-231</name>
    <dbReference type="NCBI Taxonomy" id="314278"/>
    <lineage>
        <taxon>Bacteria</taxon>
        <taxon>Pseudomonadati</taxon>
        <taxon>Pseudomonadota</taxon>
        <taxon>Gammaproteobacteria</taxon>
        <taxon>Chromatiales</taxon>
        <taxon>Ectothiorhodospiraceae</taxon>
        <taxon>Nitrococcus</taxon>
    </lineage>
</organism>
<dbReference type="PANTHER" id="PTHR31793">
    <property type="entry name" value="4-HYDROXYBENZOYL-COA THIOESTERASE FAMILY MEMBER"/>
    <property type="match status" value="1"/>
</dbReference>
<reference evidence="1 2" key="1">
    <citation type="submission" date="2006-02" db="EMBL/GenBank/DDBJ databases">
        <authorList>
            <person name="Waterbury J."/>
            <person name="Ferriera S."/>
            <person name="Johnson J."/>
            <person name="Kravitz S."/>
            <person name="Halpern A."/>
            <person name="Remington K."/>
            <person name="Beeson K."/>
            <person name="Tran B."/>
            <person name="Rogers Y.-H."/>
            <person name="Friedman R."/>
            <person name="Venter J.C."/>
        </authorList>
    </citation>
    <scope>NUCLEOTIDE SEQUENCE [LARGE SCALE GENOMIC DNA]</scope>
    <source>
        <strain evidence="1 2">Nb-231</strain>
    </source>
</reference>
<dbReference type="PANTHER" id="PTHR31793:SF24">
    <property type="entry name" value="LONG-CHAIN ACYL-COA THIOESTERASE FADM"/>
    <property type="match status" value="1"/>
</dbReference>